<dbReference type="InterPro" id="IPR025476">
    <property type="entry name" value="Helitron_helicase-like"/>
</dbReference>
<dbReference type="PANTHER" id="PTHR10492">
    <property type="match status" value="1"/>
</dbReference>
<dbReference type="CDD" id="cd18809">
    <property type="entry name" value="SF1_C_RecD"/>
    <property type="match status" value="1"/>
</dbReference>
<keyword evidence="1" id="KW-0067">ATP-binding</keyword>
<keyword evidence="1" id="KW-0233">DNA recombination</keyword>
<dbReference type="Pfam" id="PF14214">
    <property type="entry name" value="Helitron_like_N"/>
    <property type="match status" value="1"/>
</dbReference>
<comment type="catalytic activity">
    <reaction evidence="1">
        <text>ATP + H2O = ADP + phosphate + H(+)</text>
        <dbReference type="Rhea" id="RHEA:13065"/>
        <dbReference type="ChEBI" id="CHEBI:15377"/>
        <dbReference type="ChEBI" id="CHEBI:15378"/>
        <dbReference type="ChEBI" id="CHEBI:30616"/>
        <dbReference type="ChEBI" id="CHEBI:43474"/>
        <dbReference type="ChEBI" id="CHEBI:456216"/>
        <dbReference type="EC" id="5.6.2.3"/>
    </reaction>
</comment>
<dbReference type="EC" id="5.6.2.3" evidence="1"/>
<dbReference type="GO" id="GO:0006281">
    <property type="term" value="P:DNA repair"/>
    <property type="evidence" value="ECO:0007669"/>
    <property type="project" value="UniProtKB-KW"/>
</dbReference>
<dbReference type="PANTHER" id="PTHR10492:SF101">
    <property type="entry name" value="ATP-DEPENDENT DNA HELICASE"/>
    <property type="match status" value="1"/>
</dbReference>
<evidence type="ECO:0000259" key="3">
    <source>
        <dbReference type="Pfam" id="PF14214"/>
    </source>
</evidence>
<dbReference type="GO" id="GO:0006310">
    <property type="term" value="P:DNA recombination"/>
    <property type="evidence" value="ECO:0007669"/>
    <property type="project" value="UniProtKB-KW"/>
</dbReference>
<evidence type="ECO:0000313" key="5">
    <source>
        <dbReference type="EMBL" id="GAU38772.1"/>
    </source>
</evidence>
<dbReference type="InterPro" id="IPR010285">
    <property type="entry name" value="DNA_helicase_pif1-like_DEAD"/>
</dbReference>
<keyword evidence="1" id="KW-0347">Helicase</keyword>
<dbReference type="GO" id="GO:0043139">
    <property type="term" value="F:5'-3' DNA helicase activity"/>
    <property type="evidence" value="ECO:0007669"/>
    <property type="project" value="UniProtKB-EC"/>
</dbReference>
<evidence type="ECO:0000313" key="6">
    <source>
        <dbReference type="Proteomes" id="UP000242715"/>
    </source>
</evidence>
<name>A0A2Z6NQI5_TRISU</name>
<keyword evidence="1" id="KW-0227">DNA damage</keyword>
<dbReference type="GO" id="GO:0005524">
    <property type="term" value="F:ATP binding"/>
    <property type="evidence" value="ECO:0007669"/>
    <property type="project" value="UniProtKB-KW"/>
</dbReference>
<evidence type="ECO:0000259" key="4">
    <source>
        <dbReference type="Pfam" id="PF21530"/>
    </source>
</evidence>
<dbReference type="GO" id="GO:0016887">
    <property type="term" value="F:ATP hydrolysis activity"/>
    <property type="evidence" value="ECO:0007669"/>
    <property type="project" value="RHEA"/>
</dbReference>
<dbReference type="InterPro" id="IPR049163">
    <property type="entry name" value="Pif1-like_2B_dom"/>
</dbReference>
<accession>A0A2Z6NQI5</accession>
<gene>
    <name evidence="5" type="ORF">TSUD_279250</name>
</gene>
<dbReference type="Gene3D" id="3.40.50.300">
    <property type="entry name" value="P-loop containing nucleotide triphosphate hydrolases"/>
    <property type="match status" value="1"/>
</dbReference>
<keyword evidence="1" id="KW-0234">DNA repair</keyword>
<sequence>MDEKRIDKEYDVGDVCFLSGSESDDSDWSIGWGYLPISKFQRGTQEHLHNVIDIDGEFDDTPNSGGKTNTSLNDGRAPPMFIMNGENYHHIGSLLPMPGQKPKFAQLYIYDTDNEINNRMDAVRMEGTDLDVKSSIVKDIREALDNCNNPYVKTYRTIRDTIANHDCPNVKLRLIGKRGRDGRRYNQPTASEVAALVVGDFDAADFERDVVVQLRSDLLQRISTFNPEYWPLQYPLLIPIDSFSTIESARLKYLRYNQKDLRAHMYKGLTEAILRGDTDITTQGKRIVLPSTFVGGTRYMIQNYQDAMAICAWAGYPDLFITFTCNHKWPEVVDFFEDIPTQTRGSTRLIIYTIEFHKRGLPHAHILVFLQPTFRFVHPHDIDKIISAEIPDKDRDPELFTIVTSLMIHGPCGDQNISAPCMENGKKCTKRFPRKFVDTTVIDADGYPVYRRRDNGVFFKKDKSFVDNRYVVPYNKHLLLKYNAHINVEWCNQSRSIKYLFKYVNKGHDRVTIGFYTGANHDRFDEIKMYYDCRYLSACETAWRIFAFDINYRVPSVDRLTFHLENEQCVIYPDDASIEEVVNKPYIKCTKFTAWMEANKIYPEARSLTYSEFPTKFTWKDKEHRWAPRQKGYSIGRLHFVAPGFGEMFYLRTLLNYVKGPTSFADIKIVNNVKLNTFKDACFALRLLGDDKEFVSAIIEASQWGTGSYLRRLFVTLLVAKQICQPDFVWNKTWQHLSDDIQHRQRRLLNFPDLVLTDDQLKSYTLAEIEILLNCNNKKLENFPEMPKPDMGLVPEIGNRLIYDELNYDRHALANDHRKLMSTMTTEQRSIYDRIMSRVDEKKPGLFFLYGYGGTGKTYIWRAMSAALRSRGEIVLTVASSGIAALLIPGGRTAHSRFAIPINVHESSSCEILPTDDLAHLIRRARLIIWDEAPMMHRHCFEILPVIPKGTRQEVVNATINSSHLWRYCEVLTLTTNMRLLTGSSDSDVEERKNFSEWILGIGDGKTTYLSYDSPCHANANSDTPDDIHTPEFLNTINASGIPNHKLRLKVRAPIMLLRNIEQSLGLCNDTRLIVTKLGTYVIEGRVISDSNIGEKVFIPRLSLTPSDKRIPFKFQRRQFPLVVSFAMTINKSQGQSLKHVGVYLPRSIFSHGQLYVAVSRVTSRKGLKILITDEEGEYAAETGNVVYKEVFRNVQ</sequence>
<keyword evidence="1" id="KW-0547">Nucleotide-binding</keyword>
<dbReference type="GO" id="GO:0000723">
    <property type="term" value="P:telomere maintenance"/>
    <property type="evidence" value="ECO:0007669"/>
    <property type="project" value="InterPro"/>
</dbReference>
<keyword evidence="6" id="KW-1185">Reference proteome</keyword>
<organism evidence="5 6">
    <name type="scientific">Trifolium subterraneum</name>
    <name type="common">Subterranean clover</name>
    <dbReference type="NCBI Taxonomy" id="3900"/>
    <lineage>
        <taxon>Eukaryota</taxon>
        <taxon>Viridiplantae</taxon>
        <taxon>Streptophyta</taxon>
        <taxon>Embryophyta</taxon>
        <taxon>Tracheophyta</taxon>
        <taxon>Spermatophyta</taxon>
        <taxon>Magnoliopsida</taxon>
        <taxon>eudicotyledons</taxon>
        <taxon>Gunneridae</taxon>
        <taxon>Pentapetalae</taxon>
        <taxon>rosids</taxon>
        <taxon>fabids</taxon>
        <taxon>Fabales</taxon>
        <taxon>Fabaceae</taxon>
        <taxon>Papilionoideae</taxon>
        <taxon>50 kb inversion clade</taxon>
        <taxon>NPAAA clade</taxon>
        <taxon>Hologalegina</taxon>
        <taxon>IRL clade</taxon>
        <taxon>Trifolieae</taxon>
        <taxon>Trifolium</taxon>
    </lineage>
</organism>
<feature type="domain" description="DNA helicase Pif1-like 2B" evidence="4">
    <location>
        <begin position="1032"/>
        <end position="1078"/>
    </location>
</feature>
<feature type="domain" description="DNA helicase Pif1-like DEAD-box helicase" evidence="2">
    <location>
        <begin position="824"/>
        <end position="944"/>
    </location>
</feature>
<dbReference type="FunFam" id="3.40.50.300:FF:002884">
    <property type="entry name" value="ATP-dependent DNA helicase"/>
    <property type="match status" value="1"/>
</dbReference>
<reference evidence="6" key="1">
    <citation type="journal article" date="2017" name="Front. Plant Sci.">
        <title>Climate Clever Clovers: New Paradigm to Reduce the Environmental Footprint of Ruminants by Breeding Low Methanogenic Forages Utilizing Haplotype Variation.</title>
        <authorList>
            <person name="Kaur P."/>
            <person name="Appels R."/>
            <person name="Bayer P.E."/>
            <person name="Keeble-Gagnere G."/>
            <person name="Wang J."/>
            <person name="Hirakawa H."/>
            <person name="Shirasawa K."/>
            <person name="Vercoe P."/>
            <person name="Stefanova K."/>
            <person name="Durmic Z."/>
            <person name="Nichols P."/>
            <person name="Revell C."/>
            <person name="Isobe S.N."/>
            <person name="Edwards D."/>
            <person name="Erskine W."/>
        </authorList>
    </citation>
    <scope>NUCLEOTIDE SEQUENCE [LARGE SCALE GENOMIC DNA]</scope>
    <source>
        <strain evidence="6">cv. Daliak</strain>
    </source>
</reference>
<protein>
    <recommendedName>
        <fullName evidence="1">ATP-dependent DNA helicase</fullName>
        <ecNumber evidence="1">5.6.2.3</ecNumber>
    </recommendedName>
</protein>
<dbReference type="SUPFAM" id="SSF52540">
    <property type="entry name" value="P-loop containing nucleoside triphosphate hydrolases"/>
    <property type="match status" value="2"/>
</dbReference>
<dbReference type="Pfam" id="PF05970">
    <property type="entry name" value="PIF1"/>
    <property type="match status" value="1"/>
</dbReference>
<dbReference type="Proteomes" id="UP000242715">
    <property type="component" value="Unassembled WGS sequence"/>
</dbReference>
<comment type="cofactor">
    <cofactor evidence="1">
        <name>Mg(2+)</name>
        <dbReference type="ChEBI" id="CHEBI:18420"/>
    </cofactor>
</comment>
<evidence type="ECO:0000259" key="2">
    <source>
        <dbReference type="Pfam" id="PF05970"/>
    </source>
</evidence>
<dbReference type="OrthoDB" id="1415862at2759"/>
<dbReference type="InterPro" id="IPR027417">
    <property type="entry name" value="P-loop_NTPase"/>
</dbReference>
<keyword evidence="1" id="KW-0378">Hydrolase</keyword>
<dbReference type="Pfam" id="PF21530">
    <property type="entry name" value="Pif1_2B_dom"/>
    <property type="match status" value="1"/>
</dbReference>
<proteinExistence type="inferred from homology"/>
<evidence type="ECO:0000256" key="1">
    <source>
        <dbReference type="RuleBase" id="RU363044"/>
    </source>
</evidence>
<feature type="domain" description="Helitron helicase-like" evidence="3">
    <location>
        <begin position="240"/>
        <end position="336"/>
    </location>
</feature>
<dbReference type="EMBL" id="DF973731">
    <property type="protein sequence ID" value="GAU38772.1"/>
    <property type="molecule type" value="Genomic_DNA"/>
</dbReference>
<dbReference type="AlphaFoldDB" id="A0A2Z6NQI5"/>
<comment type="similarity">
    <text evidence="1">Belongs to the helicase family.</text>
</comment>